<dbReference type="OrthoDB" id="3264136at2"/>
<feature type="domain" description="DUF7601" evidence="2">
    <location>
        <begin position="535"/>
        <end position="675"/>
    </location>
</feature>
<dbReference type="Pfam" id="PF17802">
    <property type="entry name" value="SpaA"/>
    <property type="match status" value="1"/>
</dbReference>
<reference evidence="3" key="1">
    <citation type="journal article" date="2014" name="Genome Announc.">
        <title>Draft Genome Sequence of Lactobacillus oryzae Strain SG293T.</title>
        <authorList>
            <person name="Tanizawa Y."/>
            <person name="Fujisawa T."/>
            <person name="Mochizuki T."/>
            <person name="Kaminuma E."/>
            <person name="Nakamura Y."/>
            <person name="Tohno M."/>
        </authorList>
    </citation>
    <scope>NUCLEOTIDE SEQUENCE [LARGE SCALE GENOMIC DNA]</scope>
    <source>
        <strain evidence="3">SG293</strain>
    </source>
</reference>
<dbReference type="Proteomes" id="UP000028700">
    <property type="component" value="Unassembled WGS sequence"/>
</dbReference>
<evidence type="ECO:0000259" key="2">
    <source>
        <dbReference type="Pfam" id="PF24547"/>
    </source>
</evidence>
<dbReference type="EMBL" id="BBJM01000009">
    <property type="protein sequence ID" value="GAK47605.1"/>
    <property type="molecule type" value="Genomic_DNA"/>
</dbReference>
<dbReference type="Pfam" id="PF24547">
    <property type="entry name" value="DUF7601"/>
    <property type="match status" value="4"/>
</dbReference>
<evidence type="ECO:0000313" key="3">
    <source>
        <dbReference type="EMBL" id="GAK47605.1"/>
    </source>
</evidence>
<sequence length="1120" mass="125006">MAFDFDLLQLMQGLKADGKTLVEGEKADYTEEIDPDGKTTTFKIIKNENTRGQQINITFQTKYDLEKLGDSKYLTNSAEISLDYFTKKVTATKTLPDDIYNEANKSGKLDMGSNSYNDAKVRWSIGMNLHSRYEYEAGKQIIIDDVLNKDGNQYLSFEDGKENFVLEQLAIDGSGNFTGTALRKGVDYTIERITDDNVERLIITLLETTSSALRLNFDTKVDFEAKGHSGENWKFTNNATITTPSDKELRKNKVEAEVSHTNKDFYISKRAKTTDNSGVVEWESIINGGNGQFGDNTNIEITDEMDDGLLFMDEDEYKLEIHEAELTFDDGQKPQYKATNKLKPGVDYTLTPTENGFKVNLDDKYELNSPLIMKYHTLIVGEGKDGELTNRISITGKGIKGDAEVTIKSYSHGFGSYTRFATDITKVDSQSKEVLAGAKFRLEYAEWTNSGEAPKDSDYKPLERNGQVVEGTTDERGRIILANLDKIPYYRIVETEVPNGYRPQNVIEKFRYDIKADEGKTSLPFTIENTKEEHGNIKISKEVINPVNNQGSFSFKITADSKNDASDKLTGIFDATLTGPGTLSENLKVRFENGELVQFGDDNITNSQFTLEDGQSLLIKGIEARYQFDIEEQTDGDFPYRAFVQVGSGTDTESSTVENVGVSPNREQTVHFRNVRELGEFELSKYTVGDSTEKDKEFKFTIEASDKVSVNGTYDVVSSPGGPNQITFTDNKAEVSLRSGEFIRITGLPVGAKLKATELGGQGDYNISWMVRNGGSDRTDGEGPEADQVAIESDSRSSVQFINAKPDTGSLSLYKVGSGPIESDKEFEFEILALDNGETDQNVNGEFEVLYYKLNNSEPVSKTVMFEDGKATVKIKAGEMLRIFGLPTQAFQVNELNPVDGYQTAWETNDGSGEGREADPVNVQNNKDRSVEFTNRLQHTSLEVEKQVTGTNVTNDRNHDFKFHLINTDNKLDGQTLKGTIGSKEVELKFTKRDSGGTWSNQFTLKHGEKLVVDTLPVGVKMKVIENRETNWIYDTSWTVNGGDSQNDPTAAGNFLTDEFETQDEGLNHVIYTNHKPSQDFELKKTITDATGKDLEAKFTFNLQLTNDNANVAGEYETIN</sequence>
<dbReference type="SUPFAM" id="SSF49401">
    <property type="entry name" value="Bacterial adhesins"/>
    <property type="match status" value="2"/>
</dbReference>
<feature type="domain" description="DUF7601" evidence="2">
    <location>
        <begin position="821"/>
        <end position="935"/>
    </location>
</feature>
<accession>A0A081BHT7</accession>
<organism evidence="3 4">
    <name type="scientific">Secundilactobacillus oryzae JCM 18671</name>
    <dbReference type="NCBI Taxonomy" id="1291743"/>
    <lineage>
        <taxon>Bacteria</taxon>
        <taxon>Bacillati</taxon>
        <taxon>Bacillota</taxon>
        <taxon>Bacilli</taxon>
        <taxon>Lactobacillales</taxon>
        <taxon>Lactobacillaceae</taxon>
        <taxon>Secundilactobacillus</taxon>
    </lineage>
</organism>
<dbReference type="STRING" id="1291743.LOSG293_090300"/>
<keyword evidence="4" id="KW-1185">Reference proteome</keyword>
<feature type="domain" description="SpaA-like prealbumin fold" evidence="1">
    <location>
        <begin position="423"/>
        <end position="520"/>
    </location>
</feature>
<dbReference type="AlphaFoldDB" id="A0A081BHT7"/>
<evidence type="ECO:0000259" key="1">
    <source>
        <dbReference type="Pfam" id="PF17802"/>
    </source>
</evidence>
<dbReference type="InterPro" id="IPR041033">
    <property type="entry name" value="SpaA_PFL_dom_1"/>
</dbReference>
<name>A0A081BHT7_9LACO</name>
<gene>
    <name evidence="3" type="ORF">LOSG293_090300</name>
</gene>
<dbReference type="Gene3D" id="2.60.40.10">
    <property type="entry name" value="Immunoglobulins"/>
    <property type="match status" value="1"/>
</dbReference>
<dbReference type="InterPro" id="IPR055382">
    <property type="entry name" value="DUF7601"/>
</dbReference>
<dbReference type="Gene3D" id="2.60.40.1140">
    <property type="entry name" value="Collagen-binding surface protein Cna, B-type domain"/>
    <property type="match status" value="4"/>
</dbReference>
<dbReference type="InterPro" id="IPR008966">
    <property type="entry name" value="Adhesion_dom_sf"/>
</dbReference>
<dbReference type="Gene3D" id="2.60.40.740">
    <property type="match status" value="1"/>
</dbReference>
<evidence type="ECO:0000313" key="4">
    <source>
        <dbReference type="Proteomes" id="UP000028700"/>
    </source>
</evidence>
<dbReference type="RefSeq" id="WP_034527094.1">
    <property type="nucleotide sequence ID" value="NZ_BBJM01000009.1"/>
</dbReference>
<feature type="domain" description="DUF7601" evidence="2">
    <location>
        <begin position="682"/>
        <end position="804"/>
    </location>
</feature>
<dbReference type="eggNOG" id="COG2304">
    <property type="taxonomic scope" value="Bacteria"/>
</dbReference>
<comment type="caution">
    <text evidence="3">The sequence shown here is derived from an EMBL/GenBank/DDBJ whole genome shotgun (WGS) entry which is preliminary data.</text>
</comment>
<proteinExistence type="predicted"/>
<protein>
    <submittedName>
        <fullName evidence="3">Uncharacterized protein</fullName>
    </submittedName>
</protein>
<dbReference type="InterPro" id="IPR013783">
    <property type="entry name" value="Ig-like_fold"/>
</dbReference>
<feature type="domain" description="DUF7601" evidence="2">
    <location>
        <begin position="941"/>
        <end position="1051"/>
    </location>
</feature>